<proteinExistence type="predicted"/>
<sequence>MRKLLERYRPKYIFLGALGVAAVVTWSAVFHFDGGRLTVAFLDVGQGDAIFIETPAGNQVLIDGGPNKKVLSELSRVMPFYDRSIDAVLLTHPHQDHIGGLVEILKRYNVDFVFDSGDGASLAEFGEFKKLVSEKNIKEVKVRRGYRILLGGGAYFDVLLPEVFNDSENQHQNMVVVRLTYGSTCFLMTGDAEREHEFKILGDDIDCQVLKVGHHGSKTSSSEAFLKAVSPEIAVIQAGAKNRYGHPYQAVLDRLTASAVQIFRTDISGAVIIESNGKNVFVK</sequence>
<dbReference type="AlphaFoldDB" id="A0A1G2EYA4"/>
<dbReference type="PANTHER" id="PTHR30619">
    <property type="entry name" value="DNA INTERNALIZATION/COMPETENCE PROTEIN COMEC/REC2"/>
    <property type="match status" value="1"/>
</dbReference>
<comment type="caution">
    <text evidence="3">The sequence shown here is derived from an EMBL/GenBank/DDBJ whole genome shotgun (WGS) entry which is preliminary data.</text>
</comment>
<evidence type="ECO:0000256" key="1">
    <source>
        <dbReference type="SAM" id="Phobius"/>
    </source>
</evidence>
<dbReference type="SMART" id="SM00849">
    <property type="entry name" value="Lactamase_B"/>
    <property type="match status" value="1"/>
</dbReference>
<feature type="transmembrane region" description="Helical" evidence="1">
    <location>
        <begin position="12"/>
        <end position="32"/>
    </location>
</feature>
<reference evidence="3 4" key="1">
    <citation type="journal article" date="2016" name="Nat. Commun.">
        <title>Thousands of microbial genomes shed light on interconnected biogeochemical processes in an aquifer system.</title>
        <authorList>
            <person name="Anantharaman K."/>
            <person name="Brown C.T."/>
            <person name="Hug L.A."/>
            <person name="Sharon I."/>
            <person name="Castelle C.J."/>
            <person name="Probst A.J."/>
            <person name="Thomas B.C."/>
            <person name="Singh A."/>
            <person name="Wilkins M.J."/>
            <person name="Karaoz U."/>
            <person name="Brodie E.L."/>
            <person name="Williams K.H."/>
            <person name="Hubbard S.S."/>
            <person name="Banfield J.F."/>
        </authorList>
    </citation>
    <scope>NUCLEOTIDE SEQUENCE [LARGE SCALE GENOMIC DNA]</scope>
</reference>
<evidence type="ECO:0000313" key="3">
    <source>
        <dbReference type="EMBL" id="OGZ30775.1"/>
    </source>
</evidence>
<organism evidence="3 4">
    <name type="scientific">Candidatus Niyogibacteria bacterium RIFCSPLOWO2_02_FULL_45_13</name>
    <dbReference type="NCBI Taxonomy" id="1801725"/>
    <lineage>
        <taxon>Bacteria</taxon>
        <taxon>Candidatus Niyogiibacteriota</taxon>
    </lineage>
</organism>
<protein>
    <recommendedName>
        <fullName evidence="2">Metallo-beta-lactamase domain-containing protein</fullName>
    </recommendedName>
</protein>
<dbReference type="CDD" id="cd07731">
    <property type="entry name" value="ComA-like_MBL-fold"/>
    <property type="match status" value="1"/>
</dbReference>
<accession>A0A1G2EYA4</accession>
<keyword evidence="1" id="KW-1133">Transmembrane helix</keyword>
<keyword evidence="1" id="KW-0472">Membrane</keyword>
<dbReference type="InterPro" id="IPR036866">
    <property type="entry name" value="RibonucZ/Hydroxyglut_hydro"/>
</dbReference>
<dbReference type="InterPro" id="IPR035681">
    <property type="entry name" value="ComA-like_MBL"/>
</dbReference>
<name>A0A1G2EYA4_9BACT</name>
<dbReference type="SUPFAM" id="SSF56281">
    <property type="entry name" value="Metallo-hydrolase/oxidoreductase"/>
    <property type="match status" value="1"/>
</dbReference>
<dbReference type="PANTHER" id="PTHR30619:SF1">
    <property type="entry name" value="RECOMBINATION PROTEIN 2"/>
    <property type="match status" value="1"/>
</dbReference>
<dbReference type="EMBL" id="MHMR01000015">
    <property type="protein sequence ID" value="OGZ30775.1"/>
    <property type="molecule type" value="Genomic_DNA"/>
</dbReference>
<gene>
    <name evidence="3" type="ORF">A3J00_04005</name>
</gene>
<dbReference type="Pfam" id="PF00753">
    <property type="entry name" value="Lactamase_B"/>
    <property type="match status" value="1"/>
</dbReference>
<dbReference type="InterPro" id="IPR001279">
    <property type="entry name" value="Metallo-B-lactamas"/>
</dbReference>
<evidence type="ECO:0000313" key="4">
    <source>
        <dbReference type="Proteomes" id="UP000178428"/>
    </source>
</evidence>
<keyword evidence="1" id="KW-0812">Transmembrane</keyword>
<dbReference type="Gene3D" id="3.60.15.10">
    <property type="entry name" value="Ribonuclease Z/Hydroxyacylglutathione hydrolase-like"/>
    <property type="match status" value="1"/>
</dbReference>
<evidence type="ECO:0000259" key="2">
    <source>
        <dbReference type="SMART" id="SM00849"/>
    </source>
</evidence>
<feature type="domain" description="Metallo-beta-lactamase" evidence="2">
    <location>
        <begin position="46"/>
        <end position="240"/>
    </location>
</feature>
<dbReference type="Proteomes" id="UP000178428">
    <property type="component" value="Unassembled WGS sequence"/>
</dbReference>
<dbReference type="InterPro" id="IPR052159">
    <property type="entry name" value="Competence_DNA_uptake"/>
</dbReference>